<gene>
    <name evidence="1" type="ORF">V6N11_052479</name>
</gene>
<sequence>MTRLSLQTQGGERNAKPCLFPSPFSFTRTICRHATGTTSHHRFPYVSGTYRQLLGGFRQSSLAQSMDKQVKN</sequence>
<accession>A0ABR2UAX5</accession>
<evidence type="ECO:0000313" key="1">
    <source>
        <dbReference type="EMBL" id="KAK9046594.1"/>
    </source>
</evidence>
<protein>
    <submittedName>
        <fullName evidence="1">Uncharacterized protein</fullName>
    </submittedName>
</protein>
<name>A0ABR2UAX5_9ROSI</name>
<proteinExistence type="predicted"/>
<keyword evidence="2" id="KW-1185">Reference proteome</keyword>
<reference evidence="1 2" key="1">
    <citation type="journal article" date="2024" name="G3 (Bethesda)">
        <title>Genome assembly of Hibiscus sabdariffa L. provides insights into metabolisms of medicinal natural products.</title>
        <authorList>
            <person name="Kim T."/>
        </authorList>
    </citation>
    <scope>NUCLEOTIDE SEQUENCE [LARGE SCALE GENOMIC DNA]</scope>
    <source>
        <strain evidence="1">TK-2024</strain>
        <tissue evidence="1">Old leaves</tissue>
    </source>
</reference>
<organism evidence="1 2">
    <name type="scientific">Hibiscus sabdariffa</name>
    <name type="common">roselle</name>
    <dbReference type="NCBI Taxonomy" id="183260"/>
    <lineage>
        <taxon>Eukaryota</taxon>
        <taxon>Viridiplantae</taxon>
        <taxon>Streptophyta</taxon>
        <taxon>Embryophyta</taxon>
        <taxon>Tracheophyta</taxon>
        <taxon>Spermatophyta</taxon>
        <taxon>Magnoliopsida</taxon>
        <taxon>eudicotyledons</taxon>
        <taxon>Gunneridae</taxon>
        <taxon>Pentapetalae</taxon>
        <taxon>rosids</taxon>
        <taxon>malvids</taxon>
        <taxon>Malvales</taxon>
        <taxon>Malvaceae</taxon>
        <taxon>Malvoideae</taxon>
        <taxon>Hibiscus</taxon>
    </lineage>
</organism>
<dbReference type="Proteomes" id="UP001396334">
    <property type="component" value="Unassembled WGS sequence"/>
</dbReference>
<dbReference type="EMBL" id="JBBPBN010000001">
    <property type="protein sequence ID" value="KAK9046594.1"/>
    <property type="molecule type" value="Genomic_DNA"/>
</dbReference>
<comment type="caution">
    <text evidence="1">The sequence shown here is derived from an EMBL/GenBank/DDBJ whole genome shotgun (WGS) entry which is preliminary data.</text>
</comment>
<evidence type="ECO:0000313" key="2">
    <source>
        <dbReference type="Proteomes" id="UP001396334"/>
    </source>
</evidence>